<comment type="caution">
    <text evidence="2">The sequence shown here is derived from an EMBL/GenBank/DDBJ whole genome shotgun (WGS) entry which is preliminary data.</text>
</comment>
<organism evidence="2 3">
    <name type="scientific">Ophiocordyceps unilateralis</name>
    <name type="common">Zombie-ant fungus</name>
    <name type="synonym">Torrubia unilateralis</name>
    <dbReference type="NCBI Taxonomy" id="268505"/>
    <lineage>
        <taxon>Eukaryota</taxon>
        <taxon>Fungi</taxon>
        <taxon>Dikarya</taxon>
        <taxon>Ascomycota</taxon>
        <taxon>Pezizomycotina</taxon>
        <taxon>Sordariomycetes</taxon>
        <taxon>Hypocreomycetidae</taxon>
        <taxon>Hypocreales</taxon>
        <taxon>Ophiocordycipitaceae</taxon>
        <taxon>Ophiocordyceps</taxon>
    </lineage>
</organism>
<dbReference type="AlphaFoldDB" id="A0A2A9P4P9"/>
<sequence length="192" mass="20312">MTVATAITAITAITTMTTMTTITATRNTVATTITIINTTAARLTSPIMKTIASRTTIMTTPSRLERSRPWIRLRIEDDPNEGEGASIEPGSSCTAPEVAQQETAEGPGRASKATPNERGTSQETGVIPGGNERRGREPEAETCLVGQSALVLHRFAHGVALEVLHPGPDGIQDATREGEDGEVTHVARGQAR</sequence>
<accession>A0A2A9P4P9</accession>
<feature type="region of interest" description="Disordered" evidence="1">
    <location>
        <begin position="165"/>
        <end position="192"/>
    </location>
</feature>
<reference evidence="2 3" key="1">
    <citation type="journal article" date="2015" name="BMC Genomics">
        <title>Gene expression during zombie ant biting behavior reflects the complexity underlying fungal parasitic behavioral manipulation.</title>
        <authorList>
            <person name="de Bekker C."/>
            <person name="Ohm R.A."/>
            <person name="Loreto R.G."/>
            <person name="Sebastian A."/>
            <person name="Albert I."/>
            <person name="Merrow M."/>
            <person name="Brachmann A."/>
            <person name="Hughes D.P."/>
        </authorList>
    </citation>
    <scope>NUCLEOTIDE SEQUENCE [LARGE SCALE GENOMIC DNA]</scope>
    <source>
        <strain evidence="2 3">SC16a</strain>
    </source>
</reference>
<proteinExistence type="predicted"/>
<evidence type="ECO:0000313" key="2">
    <source>
        <dbReference type="EMBL" id="PFH55863.1"/>
    </source>
</evidence>
<gene>
    <name evidence="2" type="ORF">XA68_17482</name>
</gene>
<evidence type="ECO:0000313" key="3">
    <source>
        <dbReference type="Proteomes" id="UP000037136"/>
    </source>
</evidence>
<feature type="compositionally biased region" description="Polar residues" evidence="1">
    <location>
        <begin position="113"/>
        <end position="124"/>
    </location>
</feature>
<dbReference type="EMBL" id="LAZP02000737">
    <property type="protein sequence ID" value="PFH55863.1"/>
    <property type="molecule type" value="Genomic_DNA"/>
</dbReference>
<dbReference type="Proteomes" id="UP000037136">
    <property type="component" value="Unassembled WGS sequence"/>
</dbReference>
<protein>
    <submittedName>
        <fullName evidence="2">Uncharacterized protein</fullName>
    </submittedName>
</protein>
<feature type="compositionally biased region" description="Basic and acidic residues" evidence="1">
    <location>
        <begin position="174"/>
        <end position="185"/>
    </location>
</feature>
<name>A0A2A9P4P9_OPHUN</name>
<evidence type="ECO:0000256" key="1">
    <source>
        <dbReference type="SAM" id="MobiDB-lite"/>
    </source>
</evidence>
<reference evidence="2 3" key="2">
    <citation type="journal article" date="2017" name="Sci. Rep.">
        <title>Ant-infecting Ophiocordyceps genomes reveal a high diversity of potential behavioral manipulation genes and a possible major role for enterotoxins.</title>
        <authorList>
            <person name="de Bekker C."/>
            <person name="Ohm R.A."/>
            <person name="Evans H.C."/>
            <person name="Brachmann A."/>
            <person name="Hughes D.P."/>
        </authorList>
    </citation>
    <scope>NUCLEOTIDE SEQUENCE [LARGE SCALE GENOMIC DNA]</scope>
    <source>
        <strain evidence="2 3">SC16a</strain>
    </source>
</reference>
<keyword evidence="3" id="KW-1185">Reference proteome</keyword>
<feature type="region of interest" description="Disordered" evidence="1">
    <location>
        <begin position="75"/>
        <end position="141"/>
    </location>
</feature>